<evidence type="ECO:0000313" key="3">
    <source>
        <dbReference type="Proteomes" id="UP000267223"/>
    </source>
</evidence>
<protein>
    <submittedName>
        <fullName evidence="2">Uncharacterized protein</fullName>
    </submittedName>
</protein>
<name>A0A3M9NM24_9BACT</name>
<proteinExistence type="predicted"/>
<gene>
    <name evidence="2" type="ORF">EFY79_03940</name>
</gene>
<keyword evidence="1" id="KW-0175">Coiled coil</keyword>
<keyword evidence="3" id="KW-1185">Reference proteome</keyword>
<accession>A0A3M9NM24</accession>
<evidence type="ECO:0000313" key="2">
    <source>
        <dbReference type="EMBL" id="RNI38821.1"/>
    </source>
</evidence>
<dbReference type="AlphaFoldDB" id="A0A3M9NM24"/>
<dbReference type="Proteomes" id="UP000267223">
    <property type="component" value="Unassembled WGS sequence"/>
</dbReference>
<reference evidence="2 3" key="1">
    <citation type="submission" date="2018-11" db="EMBL/GenBank/DDBJ databases">
        <title>Draft genome sequence of Ferruginibacter sp. BO-59.</title>
        <authorList>
            <person name="Im W.T."/>
        </authorList>
    </citation>
    <scope>NUCLEOTIDE SEQUENCE [LARGE SCALE GENOMIC DNA]</scope>
    <source>
        <strain evidence="2 3">BO-59</strain>
    </source>
</reference>
<evidence type="ECO:0000256" key="1">
    <source>
        <dbReference type="SAM" id="Coils"/>
    </source>
</evidence>
<feature type="coiled-coil region" evidence="1">
    <location>
        <begin position="7"/>
        <end position="64"/>
    </location>
</feature>
<comment type="caution">
    <text evidence="2">The sequence shown here is derived from an EMBL/GenBank/DDBJ whole genome shotgun (WGS) entry which is preliminary data.</text>
</comment>
<organism evidence="2 3">
    <name type="scientific">Hanamia caeni</name>
    <dbReference type="NCBI Taxonomy" id="2294116"/>
    <lineage>
        <taxon>Bacteria</taxon>
        <taxon>Pseudomonadati</taxon>
        <taxon>Bacteroidota</taxon>
        <taxon>Chitinophagia</taxon>
        <taxon>Chitinophagales</taxon>
        <taxon>Chitinophagaceae</taxon>
        <taxon>Hanamia</taxon>
    </lineage>
</organism>
<dbReference type="RefSeq" id="WP_123119384.1">
    <property type="nucleotide sequence ID" value="NZ_RJJR01000002.1"/>
</dbReference>
<dbReference type="EMBL" id="RJJR01000002">
    <property type="protein sequence ID" value="RNI38821.1"/>
    <property type="molecule type" value="Genomic_DNA"/>
</dbReference>
<sequence>MARPVRNNEIAGKLKTLKEQLVEYKEELKTVHPTFKISKNGKRLTNIEATIAKLEKEIDTLKKRKDTL</sequence>